<keyword evidence="1" id="KW-1133">Transmembrane helix</keyword>
<keyword evidence="1" id="KW-0812">Transmembrane</keyword>
<accession>A0A286QPL2</accession>
<reference evidence="2 3" key="1">
    <citation type="journal article" date="2017" name="Front. Microbiol.">
        <title>Global Survey and Genome Exploration of Bacteriophages Infecting the Lactic Acid Bacterium Streptococcus thermophilus.</title>
        <authorList>
            <person name="McDonnell B."/>
            <person name="Mahony J."/>
            <person name="Hanemaaijer L."/>
            <person name="Neve H."/>
            <person name="Noben J.-P."/>
            <person name="Lugli G.A."/>
            <person name="Ventura M."/>
            <person name="Kouwen T.R."/>
            <person name="van Sinderen D."/>
        </authorList>
    </citation>
    <scope>NUCLEOTIDE SEQUENCE [LARGE SCALE GENOMIC DNA]</scope>
</reference>
<dbReference type="EMBL" id="KY705270">
    <property type="protein sequence ID" value="ARU13872.1"/>
    <property type="molecule type" value="Genomic_DNA"/>
</dbReference>
<protein>
    <submittedName>
        <fullName evidence="2">Uncharacterized protein</fullName>
    </submittedName>
</protein>
<feature type="transmembrane region" description="Helical" evidence="1">
    <location>
        <begin position="28"/>
        <end position="51"/>
    </location>
</feature>
<evidence type="ECO:0000313" key="3">
    <source>
        <dbReference type="Proteomes" id="UP000224691"/>
    </source>
</evidence>
<evidence type="ECO:0000256" key="1">
    <source>
        <dbReference type="SAM" id="Phobius"/>
    </source>
</evidence>
<organism evidence="2 3">
    <name type="scientific">Streptococcus phage P7573</name>
    <dbReference type="NCBI Taxonomy" id="1971429"/>
    <lineage>
        <taxon>Viruses</taxon>
        <taxon>Duplodnaviria</taxon>
        <taxon>Heunggongvirae</taxon>
        <taxon>Uroviricota</taxon>
        <taxon>Caudoviricetes</taxon>
        <taxon>Aliceevansviridae</taxon>
        <taxon>Moineauvirus</taxon>
        <taxon>Moineauvirus P7573</taxon>
    </lineage>
</organism>
<gene>
    <name evidence="2" type="ORF">P7573_28</name>
</gene>
<keyword evidence="1" id="KW-0472">Membrane</keyword>
<sequence length="97" mass="11717">MLNLKRERNHQLYSAGTPDYLKDILFEIPALFALTWNCCLNSFLLSLFLIFNSINIIQKFPKNKQYVPKNKLFSYFFDFSVDKWERVRYTIIVLRNK</sequence>
<dbReference type="Proteomes" id="UP000224691">
    <property type="component" value="Segment"/>
</dbReference>
<keyword evidence="3" id="KW-1185">Reference proteome</keyword>
<evidence type="ECO:0000313" key="2">
    <source>
        <dbReference type="EMBL" id="ARU13872.1"/>
    </source>
</evidence>
<proteinExistence type="predicted"/>
<name>A0A286QPL2_9CAUD</name>